<keyword evidence="2" id="KW-0378">Hydrolase</keyword>
<dbReference type="PROSITE" id="PS51318">
    <property type="entry name" value="TAT"/>
    <property type="match status" value="1"/>
</dbReference>
<dbReference type="EMBL" id="CP036433">
    <property type="protein sequence ID" value="QDU95275.1"/>
    <property type="molecule type" value="Genomic_DNA"/>
</dbReference>
<dbReference type="AlphaFoldDB" id="A0A518DTW0"/>
<dbReference type="OrthoDB" id="3668964at2"/>
<sequence length="373" mass="41229">MTISDRLTRRNLLQQSTAVLVAAATGNLLAEETPTAHQQLQQDAAAAPLAMKFTGRTADDCRQWQQQFAARLRQCLGPYQPPDQWTTVVERVVKLEDHVRQELVLKAPGHASLPVYLLLPHQPVKTRLPGVLALHGHGPYGYDTVAGCDNRPGVAKSIESANYDYGRQLVRRGFATVVPCFQPFGRRVDRESYGSDDPCAITFVRMQLLGKVLIAENLRDSLWALELLARQERVDAEKLGCVGLSYGGRMTMLTAALDPRIRVAVVSGALNLMQERVQVRYSCGAQVIPGLLQYGDVPEIGSLIAPRPCIWEIGDQDGLIDQEWAAQGLTRIRSAYAALGAGEQLHVDRFPGKHRWSGRLAWPLLDQVLKQDA</sequence>
<name>A0A518DTW0_9BACT</name>
<feature type="domain" description="Peptidase S9 prolyl oligopeptidase catalytic" evidence="1">
    <location>
        <begin position="218"/>
        <end position="266"/>
    </location>
</feature>
<dbReference type="InterPro" id="IPR050261">
    <property type="entry name" value="FrsA_esterase"/>
</dbReference>
<dbReference type="Proteomes" id="UP000317648">
    <property type="component" value="Chromosome"/>
</dbReference>
<dbReference type="PANTHER" id="PTHR22946">
    <property type="entry name" value="DIENELACTONE HYDROLASE DOMAIN-CONTAINING PROTEIN-RELATED"/>
    <property type="match status" value="1"/>
</dbReference>
<dbReference type="InterPro" id="IPR001375">
    <property type="entry name" value="Peptidase_S9_cat"/>
</dbReference>
<organism evidence="2 3">
    <name type="scientific">Lignipirellula cremea</name>
    <dbReference type="NCBI Taxonomy" id="2528010"/>
    <lineage>
        <taxon>Bacteria</taxon>
        <taxon>Pseudomonadati</taxon>
        <taxon>Planctomycetota</taxon>
        <taxon>Planctomycetia</taxon>
        <taxon>Pirellulales</taxon>
        <taxon>Pirellulaceae</taxon>
        <taxon>Lignipirellula</taxon>
    </lineage>
</organism>
<dbReference type="Pfam" id="PF00326">
    <property type="entry name" value="Peptidase_S9"/>
    <property type="match status" value="1"/>
</dbReference>
<protein>
    <submittedName>
        <fullName evidence="2">Alpha/beta hydrolase family protein</fullName>
    </submittedName>
</protein>
<accession>A0A518DTW0</accession>
<dbReference type="Gene3D" id="3.40.50.1820">
    <property type="entry name" value="alpha/beta hydrolase"/>
    <property type="match status" value="1"/>
</dbReference>
<evidence type="ECO:0000313" key="3">
    <source>
        <dbReference type="Proteomes" id="UP000317648"/>
    </source>
</evidence>
<dbReference type="InterPro" id="IPR006311">
    <property type="entry name" value="TAT_signal"/>
</dbReference>
<gene>
    <name evidence="2" type="ORF">Pla8534_30900</name>
</gene>
<dbReference type="GO" id="GO:0016787">
    <property type="term" value="F:hydrolase activity"/>
    <property type="evidence" value="ECO:0007669"/>
    <property type="project" value="UniProtKB-KW"/>
</dbReference>
<dbReference type="RefSeq" id="WP_145054033.1">
    <property type="nucleotide sequence ID" value="NZ_CP036433.1"/>
</dbReference>
<proteinExistence type="predicted"/>
<evidence type="ECO:0000259" key="1">
    <source>
        <dbReference type="Pfam" id="PF00326"/>
    </source>
</evidence>
<dbReference type="KEGG" id="lcre:Pla8534_30900"/>
<keyword evidence="3" id="KW-1185">Reference proteome</keyword>
<evidence type="ECO:0000313" key="2">
    <source>
        <dbReference type="EMBL" id="QDU95275.1"/>
    </source>
</evidence>
<dbReference type="InterPro" id="IPR029058">
    <property type="entry name" value="AB_hydrolase_fold"/>
</dbReference>
<reference evidence="2 3" key="1">
    <citation type="submission" date="2019-02" db="EMBL/GenBank/DDBJ databases">
        <title>Deep-cultivation of Planctomycetes and their phenomic and genomic characterization uncovers novel biology.</title>
        <authorList>
            <person name="Wiegand S."/>
            <person name="Jogler M."/>
            <person name="Boedeker C."/>
            <person name="Pinto D."/>
            <person name="Vollmers J."/>
            <person name="Rivas-Marin E."/>
            <person name="Kohn T."/>
            <person name="Peeters S.H."/>
            <person name="Heuer A."/>
            <person name="Rast P."/>
            <person name="Oberbeckmann S."/>
            <person name="Bunk B."/>
            <person name="Jeske O."/>
            <person name="Meyerdierks A."/>
            <person name="Storesund J.E."/>
            <person name="Kallscheuer N."/>
            <person name="Luecker S."/>
            <person name="Lage O.M."/>
            <person name="Pohl T."/>
            <person name="Merkel B.J."/>
            <person name="Hornburger P."/>
            <person name="Mueller R.-W."/>
            <person name="Bruemmer F."/>
            <person name="Labrenz M."/>
            <person name="Spormann A.M."/>
            <person name="Op den Camp H."/>
            <person name="Overmann J."/>
            <person name="Amann R."/>
            <person name="Jetten M.S.M."/>
            <person name="Mascher T."/>
            <person name="Medema M.H."/>
            <person name="Devos D.P."/>
            <person name="Kaster A.-K."/>
            <person name="Ovreas L."/>
            <person name="Rohde M."/>
            <person name="Galperin M.Y."/>
            <person name="Jogler C."/>
        </authorList>
    </citation>
    <scope>NUCLEOTIDE SEQUENCE [LARGE SCALE GENOMIC DNA]</scope>
    <source>
        <strain evidence="2 3">Pla85_3_4</strain>
    </source>
</reference>
<dbReference type="SUPFAM" id="SSF53474">
    <property type="entry name" value="alpha/beta-Hydrolases"/>
    <property type="match status" value="1"/>
</dbReference>